<dbReference type="SMART" id="SM00448">
    <property type="entry name" value="REC"/>
    <property type="match status" value="1"/>
</dbReference>
<dbReference type="PANTHER" id="PTHR37299">
    <property type="entry name" value="TRANSCRIPTIONAL REGULATOR-RELATED"/>
    <property type="match status" value="1"/>
</dbReference>
<dbReference type="PROSITE" id="PS50110">
    <property type="entry name" value="RESPONSE_REGULATORY"/>
    <property type="match status" value="1"/>
</dbReference>
<protein>
    <submittedName>
        <fullName evidence="4">LytTR family two component transcriptional regulator</fullName>
    </submittedName>
</protein>
<organism evidence="4 5">
    <name type="scientific">Mucilaginibacter frigoritolerans</name>
    <dbReference type="NCBI Taxonomy" id="652788"/>
    <lineage>
        <taxon>Bacteria</taxon>
        <taxon>Pseudomonadati</taxon>
        <taxon>Bacteroidota</taxon>
        <taxon>Sphingobacteriia</taxon>
        <taxon>Sphingobacteriales</taxon>
        <taxon>Sphingobacteriaceae</taxon>
        <taxon>Mucilaginibacter</taxon>
    </lineage>
</organism>
<evidence type="ECO:0000259" key="2">
    <source>
        <dbReference type="PROSITE" id="PS50110"/>
    </source>
</evidence>
<feature type="modified residue" description="4-aspartylphosphate" evidence="1">
    <location>
        <position position="56"/>
    </location>
</feature>
<dbReference type="SMART" id="SM00850">
    <property type="entry name" value="LytTR"/>
    <property type="match status" value="1"/>
</dbReference>
<dbReference type="Pfam" id="PF04397">
    <property type="entry name" value="LytTR"/>
    <property type="match status" value="1"/>
</dbReference>
<gene>
    <name evidence="4" type="ORF">JN11_04691</name>
</gene>
<proteinExistence type="predicted"/>
<accession>A0A562TLX0</accession>
<dbReference type="Gene3D" id="3.40.50.2300">
    <property type="match status" value="1"/>
</dbReference>
<name>A0A562TLX0_9SPHI</name>
<comment type="caution">
    <text evidence="4">The sequence shown here is derived from an EMBL/GenBank/DDBJ whole genome shotgun (WGS) entry which is preliminary data.</text>
</comment>
<dbReference type="EMBL" id="VLLI01000019">
    <property type="protein sequence ID" value="TWI94581.1"/>
    <property type="molecule type" value="Genomic_DNA"/>
</dbReference>
<dbReference type="AlphaFoldDB" id="A0A562TLX0"/>
<dbReference type="GO" id="GO:0000156">
    <property type="term" value="F:phosphorelay response regulator activity"/>
    <property type="evidence" value="ECO:0007669"/>
    <property type="project" value="InterPro"/>
</dbReference>
<dbReference type="InterPro" id="IPR007492">
    <property type="entry name" value="LytTR_DNA-bd_dom"/>
</dbReference>
<dbReference type="Gene3D" id="2.40.50.1020">
    <property type="entry name" value="LytTr DNA-binding domain"/>
    <property type="match status" value="1"/>
</dbReference>
<dbReference type="GO" id="GO:0003677">
    <property type="term" value="F:DNA binding"/>
    <property type="evidence" value="ECO:0007669"/>
    <property type="project" value="InterPro"/>
</dbReference>
<reference evidence="4 5" key="1">
    <citation type="submission" date="2019-07" db="EMBL/GenBank/DDBJ databases">
        <title>Genomic Encyclopedia of Archaeal and Bacterial Type Strains, Phase II (KMG-II): from individual species to whole genera.</title>
        <authorList>
            <person name="Goeker M."/>
        </authorList>
    </citation>
    <scope>NUCLEOTIDE SEQUENCE [LARGE SCALE GENOMIC DNA]</scope>
    <source>
        <strain evidence="4 5">ATCC BAA-1854</strain>
    </source>
</reference>
<dbReference type="Pfam" id="PF00072">
    <property type="entry name" value="Response_reg"/>
    <property type="match status" value="1"/>
</dbReference>
<dbReference type="InterPro" id="IPR046947">
    <property type="entry name" value="LytR-like"/>
</dbReference>
<evidence type="ECO:0000259" key="3">
    <source>
        <dbReference type="PROSITE" id="PS50930"/>
    </source>
</evidence>
<dbReference type="PANTHER" id="PTHR37299:SF1">
    <property type="entry name" value="STAGE 0 SPORULATION PROTEIN A HOMOLOG"/>
    <property type="match status" value="1"/>
</dbReference>
<keyword evidence="1" id="KW-0597">Phosphoprotein</keyword>
<keyword evidence="5" id="KW-1185">Reference proteome</keyword>
<dbReference type="InterPro" id="IPR001789">
    <property type="entry name" value="Sig_transdc_resp-reg_receiver"/>
</dbReference>
<dbReference type="InterPro" id="IPR011006">
    <property type="entry name" value="CheY-like_superfamily"/>
</dbReference>
<dbReference type="RefSeq" id="WP_144916512.1">
    <property type="nucleotide sequence ID" value="NZ_VLLI01000019.1"/>
</dbReference>
<evidence type="ECO:0000313" key="4">
    <source>
        <dbReference type="EMBL" id="TWI94581.1"/>
    </source>
</evidence>
<feature type="domain" description="HTH LytTR-type" evidence="3">
    <location>
        <begin position="136"/>
        <end position="236"/>
    </location>
</feature>
<dbReference type="PROSITE" id="PS50930">
    <property type="entry name" value="HTH_LYTTR"/>
    <property type="match status" value="1"/>
</dbReference>
<dbReference type="SUPFAM" id="SSF52172">
    <property type="entry name" value="CheY-like"/>
    <property type="match status" value="1"/>
</dbReference>
<evidence type="ECO:0000256" key="1">
    <source>
        <dbReference type="PROSITE-ProRule" id="PRU00169"/>
    </source>
</evidence>
<dbReference type="OrthoDB" id="9787344at2"/>
<feature type="domain" description="Response regulatory" evidence="2">
    <location>
        <begin position="4"/>
        <end position="117"/>
    </location>
</feature>
<sequence>MELKCIIIDDEPHAISELKELTHCLSSLHVIKTFMDTSEAIDFLQNHGPVDFVFSDINMPGLNGIDAALVLRKYCHFLIFVSAHSEFALDAYGVSASAYLLKPVSQGNFVQKVDELIAKLPSVGQAQQKEDDVLFIKGNSKNNFIKVNYNDIIYIEGLLNYVIIYTERDKLITYMGLTEILQKLGRTDLFFRINKSMIISTNHIRQVNGNMVYLSNNAPLGIGRSYRSAFQEYILKRTLNNL</sequence>
<dbReference type="Proteomes" id="UP000317010">
    <property type="component" value="Unassembled WGS sequence"/>
</dbReference>
<evidence type="ECO:0000313" key="5">
    <source>
        <dbReference type="Proteomes" id="UP000317010"/>
    </source>
</evidence>